<evidence type="ECO:0000256" key="8">
    <source>
        <dbReference type="ARBA" id="ARBA00023136"/>
    </source>
</evidence>
<dbReference type="EMBL" id="UOFN01000061">
    <property type="protein sequence ID" value="VAW76575.1"/>
    <property type="molecule type" value="Genomic_DNA"/>
</dbReference>
<dbReference type="GO" id="GO:0017004">
    <property type="term" value="P:cytochrome complex assembly"/>
    <property type="evidence" value="ECO:0007669"/>
    <property type="project" value="UniProtKB-KW"/>
</dbReference>
<gene>
    <name evidence="11" type="ORF">MNBD_GAMMA15-440</name>
</gene>
<evidence type="ECO:0000256" key="9">
    <source>
        <dbReference type="ARBA" id="ARBA00032938"/>
    </source>
</evidence>
<dbReference type="GO" id="GO:0015886">
    <property type="term" value="P:heme transport"/>
    <property type="evidence" value="ECO:0007669"/>
    <property type="project" value="InterPro"/>
</dbReference>
<evidence type="ECO:0000256" key="10">
    <source>
        <dbReference type="SAM" id="Phobius"/>
    </source>
</evidence>
<keyword evidence="2" id="KW-0813">Transport</keyword>
<comment type="subcellular location">
    <subcellularLocation>
        <location evidence="1">Cell inner membrane</location>
        <topology evidence="1">Single-pass membrane protein</topology>
    </subcellularLocation>
</comment>
<dbReference type="PANTHER" id="PTHR37531:SF1">
    <property type="entry name" value="HEME EXPORTER PROTEIN D"/>
    <property type="match status" value="1"/>
</dbReference>
<evidence type="ECO:0000256" key="7">
    <source>
        <dbReference type="ARBA" id="ARBA00022989"/>
    </source>
</evidence>
<dbReference type="Pfam" id="PF04995">
    <property type="entry name" value="CcmD"/>
    <property type="match status" value="1"/>
</dbReference>
<keyword evidence="6" id="KW-0201">Cytochrome c-type biogenesis</keyword>
<reference evidence="11" key="1">
    <citation type="submission" date="2018-06" db="EMBL/GenBank/DDBJ databases">
        <authorList>
            <person name="Zhirakovskaya E."/>
        </authorList>
    </citation>
    <scope>NUCLEOTIDE SEQUENCE</scope>
</reference>
<dbReference type="PANTHER" id="PTHR37531">
    <property type="entry name" value="HEME EXPORTER PROTEIN D"/>
    <property type="match status" value="1"/>
</dbReference>
<evidence type="ECO:0000256" key="4">
    <source>
        <dbReference type="ARBA" id="ARBA00022519"/>
    </source>
</evidence>
<dbReference type="GO" id="GO:0005886">
    <property type="term" value="C:plasma membrane"/>
    <property type="evidence" value="ECO:0007669"/>
    <property type="project" value="UniProtKB-SubCell"/>
</dbReference>
<evidence type="ECO:0000256" key="6">
    <source>
        <dbReference type="ARBA" id="ARBA00022748"/>
    </source>
</evidence>
<evidence type="ECO:0000256" key="5">
    <source>
        <dbReference type="ARBA" id="ARBA00022692"/>
    </source>
</evidence>
<sequence>MSEFFHMGGYASYVWSSYGIALVVLVMNLVSPILARRKLLTELARRDQRARRMKR</sequence>
<dbReference type="GO" id="GO:1903607">
    <property type="term" value="P:cytochrome c biosynthetic process"/>
    <property type="evidence" value="ECO:0007669"/>
    <property type="project" value="TreeGrafter"/>
</dbReference>
<dbReference type="NCBIfam" id="TIGR03141">
    <property type="entry name" value="cytochro_ccmD"/>
    <property type="match status" value="1"/>
</dbReference>
<dbReference type="InterPro" id="IPR007078">
    <property type="entry name" value="Haem_export_protD_CcmD"/>
</dbReference>
<evidence type="ECO:0000256" key="2">
    <source>
        <dbReference type="ARBA" id="ARBA00022448"/>
    </source>
</evidence>
<dbReference type="InterPro" id="IPR052075">
    <property type="entry name" value="Heme_exporter_D"/>
</dbReference>
<evidence type="ECO:0000256" key="1">
    <source>
        <dbReference type="ARBA" id="ARBA00004377"/>
    </source>
</evidence>
<proteinExistence type="predicted"/>
<organism evidence="11">
    <name type="scientific">hydrothermal vent metagenome</name>
    <dbReference type="NCBI Taxonomy" id="652676"/>
    <lineage>
        <taxon>unclassified sequences</taxon>
        <taxon>metagenomes</taxon>
        <taxon>ecological metagenomes</taxon>
    </lineage>
</organism>
<name>A0A3B0Y712_9ZZZZ</name>
<keyword evidence="5 10" id="KW-0812">Transmembrane</keyword>
<keyword evidence="8 10" id="KW-0472">Membrane</keyword>
<accession>A0A3B0Y712</accession>
<evidence type="ECO:0000313" key="11">
    <source>
        <dbReference type="EMBL" id="VAW76575.1"/>
    </source>
</evidence>
<protein>
    <recommendedName>
        <fullName evidence="9">Cytochrome c-type biogenesis protein CcmD</fullName>
    </recommendedName>
</protein>
<keyword evidence="4" id="KW-0997">Cell inner membrane</keyword>
<evidence type="ECO:0000256" key="3">
    <source>
        <dbReference type="ARBA" id="ARBA00022475"/>
    </source>
</evidence>
<keyword evidence="7 10" id="KW-1133">Transmembrane helix</keyword>
<feature type="transmembrane region" description="Helical" evidence="10">
    <location>
        <begin position="12"/>
        <end position="35"/>
    </location>
</feature>
<keyword evidence="3" id="KW-1003">Cell membrane</keyword>
<dbReference type="AlphaFoldDB" id="A0A3B0Y712"/>